<dbReference type="Gene3D" id="1.10.150.20">
    <property type="entry name" value="5' to 3' exonuclease, C-terminal subdomain"/>
    <property type="match status" value="1"/>
</dbReference>
<evidence type="ECO:0000313" key="10">
    <source>
        <dbReference type="Proteomes" id="UP001501581"/>
    </source>
</evidence>
<dbReference type="Pfam" id="PF08378">
    <property type="entry name" value="NERD"/>
    <property type="match status" value="1"/>
</dbReference>
<reference evidence="10" key="1">
    <citation type="journal article" date="2019" name="Int. J. Syst. Evol. Microbiol.">
        <title>The Global Catalogue of Microorganisms (GCM) 10K type strain sequencing project: providing services to taxonomists for standard genome sequencing and annotation.</title>
        <authorList>
            <consortium name="The Broad Institute Genomics Platform"/>
            <consortium name="The Broad Institute Genome Sequencing Center for Infectious Disease"/>
            <person name="Wu L."/>
            <person name="Ma J."/>
        </authorList>
    </citation>
    <scope>NUCLEOTIDE SEQUENCE [LARGE SCALE GENOMIC DNA]</scope>
    <source>
        <strain evidence="10">JCM 13008</strain>
    </source>
</reference>
<feature type="domain" description="Protein kinase" evidence="7">
    <location>
        <begin position="210"/>
        <end position="494"/>
    </location>
</feature>
<accession>A0ABP4E2V1</accession>
<keyword evidence="10" id="KW-1185">Reference proteome</keyword>
<protein>
    <recommendedName>
        <fullName evidence="1">non-specific serine/threonine protein kinase</fullName>
        <ecNumber evidence="1">2.7.11.1</ecNumber>
    </recommendedName>
</protein>
<evidence type="ECO:0000256" key="4">
    <source>
        <dbReference type="ARBA" id="ARBA00022741"/>
    </source>
</evidence>
<gene>
    <name evidence="9" type="primary">pglW</name>
    <name evidence="9" type="ORF">GCM10009668_00450</name>
</gene>
<dbReference type="SUPFAM" id="SSF56112">
    <property type="entry name" value="Protein kinase-like (PK-like)"/>
    <property type="match status" value="2"/>
</dbReference>
<feature type="domain" description="Protein kinase" evidence="7">
    <location>
        <begin position="529"/>
        <end position="788"/>
    </location>
</feature>
<evidence type="ECO:0000256" key="6">
    <source>
        <dbReference type="ARBA" id="ARBA00022840"/>
    </source>
</evidence>
<dbReference type="PANTHER" id="PTHR43289">
    <property type="entry name" value="MITOGEN-ACTIVATED PROTEIN KINASE KINASE KINASE 20-RELATED"/>
    <property type="match status" value="1"/>
</dbReference>
<sequence length="1389" mass="151113">MKADFPHWIVMGPPATPAEEAALDAFRELLPEDGITTAWVNLTFIDNSGRSGEIDVLLLTRSGLWVVELKGWHGRIVGNTQRWFHNSRNVENPWLATDRKAKRLAELLKDVAPNEPARKQVPFLQSKVVLHGRSSVVELEERATLGVLAMDNFEVKAKPALQRLSTFLTELPSNPHHVIDWQRAKAIRSLCEAAGFKATPKTRMVGDYKVADSTPIAEGPDWQDVLVDNPHLSGVKLRLRLRDLPPKASSSDRQRIEDLAQREYQLTYGIRHDGIDVPTEFKKTDDGPALVFEYDESEQPLDAYIASQPDLSFEQRIAMVIRLGETIRFAHQRHLIHRALGPKRIWVRRANSKETKNSGARLSIRDWYSGQKDRSSSSETRWTTISAGVTDILGTAAHEDWIYLAPEARVPSDNLPGIPLDIYGFGAVAHLILTGRPPAENLVDLEQKLTQERALDPRSVAGGIPDEIAEVVVLITSAAETDRPSTMAEVLDYLQVAWDEVRKVDAAETPTEVEDPLDAQSGDAIADRFLVLARRGEGSTGVAFAVNDMDSADSDREVILKVSRTPSADKRLKAEGEILRALDHKRIVRLLDGPLDIAGRRALLLSDAGKETLAVRLAKEGRSTLGQLQQFGGDLLDAMAYLETKGFFHRDIKPANLGIIPDPGTRKPSLVLFDFSLSDESVDNISSGTPGYLDPYLGRGPRKRYDRAAELYAVSATLFEMATGGLPWWGSGHSQPLSPDDAPVIEPTAFEPAVAAQFAQLFRKALHPKAKSRFSSADDLATAWHEIFATLDSGDETAEANQELAEAAGLDTLLEKSGLSARARSAASRLDVTTVGGLLGVHPTKINSIRGLGESYRKEIQARIKQWRARLSVPTEVDDAVVAKRGVERVLVDLLDPLNGSDRAVVDGLLGLTPEAAGSHPGWPAVTEVAQSLGQTREQVADILDRAVAKWAKKKELAGVHEDTVAILARQGRVTTVSALALALAAQRGSLLDGGERTRQSAALLRLVFEYDARESEPAFDLRRSAKRPALIALHEGIDPDETGRDFPLADVLIDAAAELGRAADALVGDARVVPYAVAAQALRSEVADTPAGPVMIDDRRLVRLAADASETAELSGFDELYPTTLPTQTAVELALSGKPGRQISEAAVRRSVQARFPSVALPAHSHELDPLVEAALPGMVRRDGIYEPASTRPTTFTGTTTMFGTTVVATPGAEVVGRLSDSLSRRSALTLCVPPSRYLRQTRELADTFQVDTIDVAHLIVEATKETAASHGIDWGFVVGADAKTREGSDWANLTRLVQSAVEPRWNDTLATDRTVLLTHAGPLQRYGMGHLLATLLDVGTDRPAARWLLVAMQASQTVPMLGGNPVPIGPSGWLTLPSELPKEAPSL</sequence>
<evidence type="ECO:0000259" key="7">
    <source>
        <dbReference type="PROSITE" id="PS50011"/>
    </source>
</evidence>
<dbReference type="SMART" id="SM00220">
    <property type="entry name" value="S_TKc"/>
    <property type="match status" value="1"/>
</dbReference>
<keyword evidence="4" id="KW-0547">Nucleotide-binding</keyword>
<dbReference type="EMBL" id="BAAALG010000001">
    <property type="protein sequence ID" value="GAA1089922.1"/>
    <property type="molecule type" value="Genomic_DNA"/>
</dbReference>
<keyword evidence="2" id="KW-0723">Serine/threonine-protein kinase</keyword>
<keyword evidence="6" id="KW-0067">ATP-binding</keyword>
<keyword evidence="3" id="KW-0808">Transferase</keyword>
<evidence type="ECO:0000313" key="9">
    <source>
        <dbReference type="EMBL" id="GAA1089922.1"/>
    </source>
</evidence>
<dbReference type="InterPro" id="IPR049832">
    <property type="entry name" value="BREX_PglW"/>
</dbReference>
<evidence type="ECO:0000256" key="2">
    <source>
        <dbReference type="ARBA" id="ARBA00022527"/>
    </source>
</evidence>
<dbReference type="PROSITE" id="PS50011">
    <property type="entry name" value="PROTEIN_KINASE_DOM"/>
    <property type="match status" value="2"/>
</dbReference>
<proteinExistence type="predicted"/>
<dbReference type="NCBIfam" id="NF033442">
    <property type="entry name" value="BREX_PglW"/>
    <property type="match status" value="1"/>
</dbReference>
<dbReference type="InterPro" id="IPR000719">
    <property type="entry name" value="Prot_kinase_dom"/>
</dbReference>
<organism evidence="9 10">
    <name type="scientific">Nocardioides dubius</name>
    <dbReference type="NCBI Taxonomy" id="317019"/>
    <lineage>
        <taxon>Bacteria</taxon>
        <taxon>Bacillati</taxon>
        <taxon>Actinomycetota</taxon>
        <taxon>Actinomycetes</taxon>
        <taxon>Propionibacteriales</taxon>
        <taxon>Nocardioidaceae</taxon>
        <taxon>Nocardioides</taxon>
    </lineage>
</organism>
<dbReference type="EC" id="2.7.11.1" evidence="1"/>
<dbReference type="Gene3D" id="1.10.510.10">
    <property type="entry name" value="Transferase(Phosphotransferase) domain 1"/>
    <property type="match status" value="2"/>
</dbReference>
<dbReference type="Pfam" id="PF00069">
    <property type="entry name" value="Pkinase"/>
    <property type="match status" value="1"/>
</dbReference>
<evidence type="ECO:0000256" key="1">
    <source>
        <dbReference type="ARBA" id="ARBA00012513"/>
    </source>
</evidence>
<dbReference type="InterPro" id="IPR011528">
    <property type="entry name" value="NERD"/>
</dbReference>
<keyword evidence="5 9" id="KW-0418">Kinase</keyword>
<dbReference type="PANTHER" id="PTHR43289:SF6">
    <property type="entry name" value="SERINE_THREONINE-PROTEIN KINASE NEKL-3"/>
    <property type="match status" value="1"/>
</dbReference>
<dbReference type="GO" id="GO:0016301">
    <property type="term" value="F:kinase activity"/>
    <property type="evidence" value="ECO:0007669"/>
    <property type="project" value="UniProtKB-KW"/>
</dbReference>
<comment type="caution">
    <text evidence="9">The sequence shown here is derived from an EMBL/GenBank/DDBJ whole genome shotgun (WGS) entry which is preliminary data.</text>
</comment>
<dbReference type="PROSITE" id="PS50965">
    <property type="entry name" value="NERD"/>
    <property type="match status" value="1"/>
</dbReference>
<evidence type="ECO:0000259" key="8">
    <source>
        <dbReference type="PROSITE" id="PS50965"/>
    </source>
</evidence>
<dbReference type="SUPFAM" id="SSF47789">
    <property type="entry name" value="C-terminal domain of RNA polymerase alpha subunit"/>
    <property type="match status" value="1"/>
</dbReference>
<dbReference type="Proteomes" id="UP001501581">
    <property type="component" value="Unassembled WGS sequence"/>
</dbReference>
<dbReference type="Gene3D" id="3.30.200.20">
    <property type="entry name" value="Phosphorylase Kinase, domain 1"/>
    <property type="match status" value="1"/>
</dbReference>
<feature type="domain" description="NERD" evidence="8">
    <location>
        <begin position="14"/>
        <end position="127"/>
    </location>
</feature>
<evidence type="ECO:0000256" key="5">
    <source>
        <dbReference type="ARBA" id="ARBA00022777"/>
    </source>
</evidence>
<dbReference type="RefSeq" id="WP_343989941.1">
    <property type="nucleotide sequence ID" value="NZ_BAAALG010000001.1"/>
</dbReference>
<evidence type="ECO:0000256" key="3">
    <source>
        <dbReference type="ARBA" id="ARBA00022679"/>
    </source>
</evidence>
<name>A0ABP4E2V1_9ACTN</name>
<dbReference type="InterPro" id="IPR011009">
    <property type="entry name" value="Kinase-like_dom_sf"/>
</dbReference>